<accession>A0ABQ0QY83</accession>
<dbReference type="Proteomes" id="UP000702954">
    <property type="component" value="Unassembled WGS sequence"/>
</dbReference>
<gene>
    <name evidence="1" type="ORF">FAEUMB_18910</name>
</gene>
<protein>
    <submittedName>
        <fullName evidence="1">Uncharacterized protein</fullName>
    </submittedName>
</protein>
<organism evidence="1 2">
    <name type="scientific">Faecalimonas umbilicata</name>
    <dbReference type="NCBI Taxonomy" id="1912855"/>
    <lineage>
        <taxon>Bacteria</taxon>
        <taxon>Bacillati</taxon>
        <taxon>Bacillota</taxon>
        <taxon>Clostridia</taxon>
        <taxon>Lachnospirales</taxon>
        <taxon>Lachnospiraceae</taxon>
        <taxon>Faecalimonas</taxon>
    </lineage>
</organism>
<evidence type="ECO:0000313" key="2">
    <source>
        <dbReference type="Proteomes" id="UP000702954"/>
    </source>
</evidence>
<keyword evidence="2" id="KW-1185">Reference proteome</keyword>
<name>A0ABQ0QY83_9FIRM</name>
<dbReference type="EMBL" id="BHEO01000008">
    <property type="protein sequence ID" value="GBU05350.1"/>
    <property type="molecule type" value="Genomic_DNA"/>
</dbReference>
<proteinExistence type="predicted"/>
<sequence>MTRDRGARIISTVHENTVDDRCTGKDELPKNCSFVRGAGSGSLQNMQWTVTDMWSAIVG</sequence>
<comment type="caution">
    <text evidence="1">The sequence shown here is derived from an EMBL/GenBank/DDBJ whole genome shotgun (WGS) entry which is preliminary data.</text>
</comment>
<evidence type="ECO:0000313" key="1">
    <source>
        <dbReference type="EMBL" id="GBU05350.1"/>
    </source>
</evidence>
<reference evidence="1 2" key="1">
    <citation type="journal article" date="2018" name="Int. J. Syst. Evol. Microbiol.">
        <title>Draft Genome Sequence of Faecalimonas umbilicata JCM 30896T, an Acetate-Producing Bacterium Isolated from Human Feces.</title>
        <authorList>
            <person name="Sakamoto M."/>
            <person name="Ikeyama N."/>
            <person name="Yuki M."/>
            <person name="Ohkuma M."/>
        </authorList>
    </citation>
    <scope>NUCLEOTIDE SEQUENCE [LARGE SCALE GENOMIC DNA]</scope>
    <source>
        <strain evidence="1 2">EGH7</strain>
    </source>
</reference>